<accession>A0A428TA36</accession>
<protein>
    <recommendedName>
        <fullName evidence="6">Extracellular membrane protein CFEM domain-containing protein</fullName>
    </recommendedName>
</protein>
<evidence type="ECO:0000313" key="5">
    <source>
        <dbReference type="Proteomes" id="UP000288429"/>
    </source>
</evidence>
<feature type="compositionally biased region" description="Low complexity" evidence="1">
    <location>
        <begin position="366"/>
        <end position="377"/>
    </location>
</feature>
<dbReference type="CDD" id="cd12087">
    <property type="entry name" value="TM_EGFR-like"/>
    <property type="match status" value="1"/>
</dbReference>
<evidence type="ECO:0000313" key="4">
    <source>
        <dbReference type="EMBL" id="RSL98900.1"/>
    </source>
</evidence>
<name>A0A428TA36_9HYPO</name>
<dbReference type="Proteomes" id="UP000288429">
    <property type="component" value="Unassembled WGS sequence"/>
</dbReference>
<evidence type="ECO:0008006" key="6">
    <source>
        <dbReference type="Google" id="ProtNLM"/>
    </source>
</evidence>
<feature type="region of interest" description="Disordered" evidence="1">
    <location>
        <begin position="422"/>
        <end position="443"/>
    </location>
</feature>
<dbReference type="AlphaFoldDB" id="A0A428TA36"/>
<feature type="signal peptide" evidence="3">
    <location>
        <begin position="1"/>
        <end position="21"/>
    </location>
</feature>
<feature type="transmembrane region" description="Helical" evidence="2">
    <location>
        <begin position="391"/>
        <end position="415"/>
    </location>
</feature>
<evidence type="ECO:0000256" key="3">
    <source>
        <dbReference type="SAM" id="SignalP"/>
    </source>
</evidence>
<dbReference type="EMBL" id="NIZV01000229">
    <property type="protein sequence ID" value="RSL98900.1"/>
    <property type="molecule type" value="Genomic_DNA"/>
</dbReference>
<keyword evidence="5" id="KW-1185">Reference proteome</keyword>
<evidence type="ECO:0000256" key="2">
    <source>
        <dbReference type="SAM" id="Phobius"/>
    </source>
</evidence>
<keyword evidence="2" id="KW-0472">Membrane</keyword>
<feature type="region of interest" description="Disordered" evidence="1">
    <location>
        <begin position="330"/>
        <end position="388"/>
    </location>
</feature>
<reference evidence="4 5" key="1">
    <citation type="submission" date="2017-06" db="EMBL/GenBank/DDBJ databases">
        <title>Cmopartive genomic analysis of Ambrosia Fusariam Clade fungi.</title>
        <authorList>
            <person name="Stajich J.E."/>
            <person name="Carrillo J."/>
            <person name="Kijimoto T."/>
            <person name="Eskalen A."/>
            <person name="O'Donnell K."/>
            <person name="Kasson M."/>
        </authorList>
    </citation>
    <scope>NUCLEOTIDE SEQUENCE [LARGE SCALE GENOMIC DNA]</scope>
    <source>
        <strain evidence="4 5">NRRL 20438</strain>
    </source>
</reference>
<sequence length="554" mass="58186">MKHLHGLSLACLVGLATFSTAADISYVTDLEIFTYLAPCVSSAISYNVAMQTYSTMCGDSETELQKCICSTRFNQVASSISSDVTYSCGSSASDDLSSASKLMDKYCHQDKDVTFFSPTTNVVEAYITDLPELAYLPPCAQSGISYAVVGVAAYRCPEAAELNAPCVCNKKDVVHDITETLKSSVKYSCSNNQDVTSAQNFYSEFCAMNDGTTSFATPKGPPGDMSYYITALPQYQSLNKCAQSGIESVVLGQSSWLCGEGPQELASCVCIKSGMSKIISSSLTSLVKGYCDSTNIGNVTSAVDVFRYYCSAAESLVVATVGESIHQSYPTASSGAGAGAGATGPIRTGSGHATLTGSDGLPEETGSSGSSGDGDSAGNDKSKDESGGTNIVPIAGGIAGVVVVAAIGTGLFMFIRRRKRRESQGMKISNAGDGRDGPPEYTGQPELMGNSEYIKGHYAPPTVSELSSTSSPKPELYGGKPVVELPPTTLRPLSYSLTPPRYPTNPQQAGWGGQPVYEFPANPAPTYNPQSNMGFQSGPVESYELDSNVGRWAK</sequence>
<feature type="region of interest" description="Disordered" evidence="1">
    <location>
        <begin position="461"/>
        <end position="483"/>
    </location>
</feature>
<feature type="region of interest" description="Disordered" evidence="1">
    <location>
        <begin position="505"/>
        <end position="554"/>
    </location>
</feature>
<comment type="caution">
    <text evidence="4">The sequence shown here is derived from an EMBL/GenBank/DDBJ whole genome shotgun (WGS) entry which is preliminary data.</text>
</comment>
<organism evidence="4 5">
    <name type="scientific">Fusarium ambrosium</name>
    <dbReference type="NCBI Taxonomy" id="131363"/>
    <lineage>
        <taxon>Eukaryota</taxon>
        <taxon>Fungi</taxon>
        <taxon>Dikarya</taxon>
        <taxon>Ascomycota</taxon>
        <taxon>Pezizomycotina</taxon>
        <taxon>Sordariomycetes</taxon>
        <taxon>Hypocreomycetidae</taxon>
        <taxon>Hypocreales</taxon>
        <taxon>Nectriaceae</taxon>
        <taxon>Fusarium</taxon>
        <taxon>Fusarium solani species complex</taxon>
    </lineage>
</organism>
<proteinExistence type="predicted"/>
<keyword evidence="2" id="KW-0812">Transmembrane</keyword>
<feature type="compositionally biased region" description="Polar residues" evidence="1">
    <location>
        <begin position="525"/>
        <end position="535"/>
    </location>
</feature>
<keyword evidence="3" id="KW-0732">Signal</keyword>
<feature type="chain" id="PRO_5019304851" description="Extracellular membrane protein CFEM domain-containing protein" evidence="3">
    <location>
        <begin position="22"/>
        <end position="554"/>
    </location>
</feature>
<gene>
    <name evidence="4" type="ORF">CDV31_012421</name>
</gene>
<evidence type="ECO:0000256" key="1">
    <source>
        <dbReference type="SAM" id="MobiDB-lite"/>
    </source>
</evidence>
<keyword evidence="2" id="KW-1133">Transmembrane helix</keyword>